<evidence type="ECO:0000313" key="1">
    <source>
        <dbReference type="EMBL" id="VXB96511.1"/>
    </source>
</evidence>
<dbReference type="Proteomes" id="UP000430202">
    <property type="component" value="Unassembled WGS sequence"/>
</dbReference>
<dbReference type="EMBL" id="CABWLR010000005">
    <property type="protein sequence ID" value="VXB96511.1"/>
    <property type="molecule type" value="Genomic_DNA"/>
</dbReference>
<name>A0A653URD1_9FLAO</name>
<keyword evidence="2" id="KW-1185">Reference proteome</keyword>
<dbReference type="AlphaFoldDB" id="A0A653URD1"/>
<reference evidence="1 2" key="1">
    <citation type="submission" date="2019-10" db="EMBL/GenBank/DDBJ databases">
        <authorList>
            <person name="Karimi E."/>
        </authorList>
    </citation>
    <scope>NUCLEOTIDE SEQUENCE [LARGE SCALE GENOMIC DNA]</scope>
    <source>
        <strain evidence="1">Maribacter sp. 151</strain>
    </source>
</reference>
<sequence>MPKGLFHLIFLFFKNHHIIFIANLNNDYNRLLNSINEYNAFNKTQIFSNTIIGYWLCRKEA</sequence>
<gene>
    <name evidence="1" type="ORF">MARI151_50237</name>
</gene>
<evidence type="ECO:0000313" key="2">
    <source>
        <dbReference type="Proteomes" id="UP000430202"/>
    </source>
</evidence>
<protein>
    <submittedName>
        <fullName evidence="1">Uncharacterized protein</fullName>
    </submittedName>
</protein>
<organism evidence="1 2">
    <name type="scientific">Maribacter litoralis</name>
    <dbReference type="NCBI Taxonomy" id="2059726"/>
    <lineage>
        <taxon>Bacteria</taxon>
        <taxon>Pseudomonadati</taxon>
        <taxon>Bacteroidota</taxon>
        <taxon>Flavobacteriia</taxon>
        <taxon>Flavobacteriales</taxon>
        <taxon>Flavobacteriaceae</taxon>
        <taxon>Maribacter</taxon>
    </lineage>
</organism>
<accession>A0A653URD1</accession>
<proteinExistence type="predicted"/>